<reference evidence="1" key="2">
    <citation type="journal article" date="2015" name="Fish Shellfish Immunol.">
        <title>Early steps in the European eel (Anguilla anguilla)-Vibrio vulnificus interaction in the gills: Role of the RtxA13 toxin.</title>
        <authorList>
            <person name="Callol A."/>
            <person name="Pajuelo D."/>
            <person name="Ebbesson L."/>
            <person name="Teles M."/>
            <person name="MacKenzie S."/>
            <person name="Amaro C."/>
        </authorList>
    </citation>
    <scope>NUCLEOTIDE SEQUENCE</scope>
</reference>
<accession>A0A0E9RNY3</accession>
<protein>
    <submittedName>
        <fullName evidence="1">Uncharacterized protein</fullName>
    </submittedName>
</protein>
<proteinExistence type="predicted"/>
<dbReference type="EMBL" id="GBXM01077793">
    <property type="protein sequence ID" value="JAH30784.1"/>
    <property type="molecule type" value="Transcribed_RNA"/>
</dbReference>
<sequence length="56" mass="6393">MAWRYSSAATVRTAFLAERRRERTTARVLGVSTLAKDTESPQSDIFRTLFKPIGEF</sequence>
<organism evidence="1">
    <name type="scientific">Anguilla anguilla</name>
    <name type="common">European freshwater eel</name>
    <name type="synonym">Muraena anguilla</name>
    <dbReference type="NCBI Taxonomy" id="7936"/>
    <lineage>
        <taxon>Eukaryota</taxon>
        <taxon>Metazoa</taxon>
        <taxon>Chordata</taxon>
        <taxon>Craniata</taxon>
        <taxon>Vertebrata</taxon>
        <taxon>Euteleostomi</taxon>
        <taxon>Actinopterygii</taxon>
        <taxon>Neopterygii</taxon>
        <taxon>Teleostei</taxon>
        <taxon>Anguilliformes</taxon>
        <taxon>Anguillidae</taxon>
        <taxon>Anguilla</taxon>
    </lineage>
</organism>
<name>A0A0E9RNY3_ANGAN</name>
<evidence type="ECO:0000313" key="1">
    <source>
        <dbReference type="EMBL" id="JAH30784.1"/>
    </source>
</evidence>
<reference evidence="1" key="1">
    <citation type="submission" date="2014-11" db="EMBL/GenBank/DDBJ databases">
        <authorList>
            <person name="Amaro Gonzalez C."/>
        </authorList>
    </citation>
    <scope>NUCLEOTIDE SEQUENCE</scope>
</reference>
<dbReference type="AlphaFoldDB" id="A0A0E9RNY3"/>